<evidence type="ECO:0000256" key="1">
    <source>
        <dbReference type="SAM" id="MobiDB-lite"/>
    </source>
</evidence>
<proteinExistence type="predicted"/>
<dbReference type="AlphaFoldDB" id="A0A2Z3JGR7"/>
<feature type="compositionally biased region" description="Low complexity" evidence="1">
    <location>
        <begin position="582"/>
        <end position="595"/>
    </location>
</feature>
<gene>
    <name evidence="2" type="ORF">DKM44_01810</name>
</gene>
<dbReference type="KEGG" id="dez:DKM44_01810"/>
<reference evidence="2 3" key="1">
    <citation type="submission" date="2018-05" db="EMBL/GenBank/DDBJ databases">
        <title>Complete Genome Sequence of Deinococcus sp. strain 17bor-2.</title>
        <authorList>
            <person name="Srinivasan S."/>
        </authorList>
    </citation>
    <scope>NUCLEOTIDE SEQUENCE [LARGE SCALE GENOMIC DNA]</scope>
    <source>
        <strain evidence="2 3">17bor-2</strain>
    </source>
</reference>
<keyword evidence="3" id="KW-1185">Reference proteome</keyword>
<sequence length="595" mass="65762">MTDEQHGELAQLMMDLFPAGTERYLRLYPTPPEQLKDMREIKRRARVEDYERHLDVRSFAGPGGLGLIPGIQSGTTWRTPWAVMDFDASTPPALANFFSVLIEHSLQFTFSYGTTGRGAHVWFFLDQAVTLKQAHRALAFLRQVAELQGYERPEVRPSGLSESGMGILLPYRGAADDGLGANPLWSPIDGVQIGLRELAEVPKQKASSFVKLGALKSPQRFAAGLVPKERPRLTSRMPSVLDDPTFRWQAELTRLKALWKQGRRHHLTVAVTAYGVSLGLDHDTIRNDVMDLIQHTQDEEVQGREKVIERGLGRSAEGKALNDAEFYGFAGVDTARTAELTEARLRLEVGLDILMTQPWPGKSGKTDRSLYKTLLLAAWEYGYPHPSGVELSMAWSELGDSANIASTDTLNKSLVRLEKAGLVSRGRYSVEGNSGTFVLLVTKRSILLRGPDAGESFGLSPALRNGGGALGKTREQILDLLVWHGPQSREELASSMATRWQDLKMPLSSLLYTGLIHEVGTGRTGFLSVAENWRSLLDERQRSDGSEWRQEGQRALAQKKTAGFRKRLIALQLAKSQPTAATDSSLTESPSSSDT</sequence>
<dbReference type="RefSeq" id="WP_109824918.1">
    <property type="nucleotide sequence ID" value="NZ_CP029494.1"/>
</dbReference>
<feature type="region of interest" description="Disordered" evidence="1">
    <location>
        <begin position="575"/>
        <end position="595"/>
    </location>
</feature>
<name>A0A2Z3JGR7_9DEIO</name>
<protein>
    <submittedName>
        <fullName evidence="2">Uncharacterized protein</fullName>
    </submittedName>
</protein>
<evidence type="ECO:0000313" key="3">
    <source>
        <dbReference type="Proteomes" id="UP000245368"/>
    </source>
</evidence>
<evidence type="ECO:0000313" key="2">
    <source>
        <dbReference type="EMBL" id="AWN22129.1"/>
    </source>
</evidence>
<accession>A0A2Z3JGR7</accession>
<dbReference type="OrthoDB" id="784829at2"/>
<dbReference type="Proteomes" id="UP000245368">
    <property type="component" value="Chromosome"/>
</dbReference>
<dbReference type="EMBL" id="CP029494">
    <property type="protein sequence ID" value="AWN22129.1"/>
    <property type="molecule type" value="Genomic_DNA"/>
</dbReference>
<organism evidence="2 3">
    <name type="scientific">Deinococcus irradiatisoli</name>
    <dbReference type="NCBI Taxonomy" id="2202254"/>
    <lineage>
        <taxon>Bacteria</taxon>
        <taxon>Thermotogati</taxon>
        <taxon>Deinococcota</taxon>
        <taxon>Deinococci</taxon>
        <taxon>Deinococcales</taxon>
        <taxon>Deinococcaceae</taxon>
        <taxon>Deinococcus</taxon>
    </lineage>
</organism>